<evidence type="ECO:0000256" key="5">
    <source>
        <dbReference type="SAM" id="MobiDB-lite"/>
    </source>
</evidence>
<dbReference type="EMBL" id="HACG01018519">
    <property type="protein sequence ID" value="CEK65384.1"/>
    <property type="molecule type" value="Transcribed_RNA"/>
</dbReference>
<proteinExistence type="predicted"/>
<dbReference type="AlphaFoldDB" id="A0A0B6Z9V3"/>
<dbReference type="GO" id="GO:0005524">
    <property type="term" value="F:ATP binding"/>
    <property type="evidence" value="ECO:0007669"/>
    <property type="project" value="UniProtKB-KW"/>
</dbReference>
<keyword evidence="2" id="KW-0378">Hydrolase</keyword>
<sequence>ESGGNLPAGSRQLNEDVDRSSSSRRHDRTVRDESTSYNNFVPQKKRDVMGPQSRPAEMRRQNNILQDEFKRKQSQKQYQNIQSDRQRLPAWDMKKEITKTIADNQVVVISGMTGCGKTTQVPQFLLDDALQQ</sequence>
<organism evidence="6">
    <name type="scientific">Arion vulgaris</name>
    <dbReference type="NCBI Taxonomy" id="1028688"/>
    <lineage>
        <taxon>Eukaryota</taxon>
        <taxon>Metazoa</taxon>
        <taxon>Spiralia</taxon>
        <taxon>Lophotrochozoa</taxon>
        <taxon>Mollusca</taxon>
        <taxon>Gastropoda</taxon>
        <taxon>Heterobranchia</taxon>
        <taxon>Euthyneura</taxon>
        <taxon>Panpulmonata</taxon>
        <taxon>Eupulmonata</taxon>
        <taxon>Stylommatophora</taxon>
        <taxon>Helicina</taxon>
        <taxon>Arionoidea</taxon>
        <taxon>Arionidae</taxon>
        <taxon>Arion</taxon>
    </lineage>
</organism>
<feature type="non-terminal residue" evidence="6">
    <location>
        <position position="1"/>
    </location>
</feature>
<dbReference type="GO" id="GO:0016787">
    <property type="term" value="F:hydrolase activity"/>
    <property type="evidence" value="ECO:0007669"/>
    <property type="project" value="UniProtKB-KW"/>
</dbReference>
<dbReference type="InterPro" id="IPR027417">
    <property type="entry name" value="P-loop_NTPase"/>
</dbReference>
<dbReference type="PANTHER" id="PTHR18934">
    <property type="entry name" value="ATP-DEPENDENT RNA HELICASE"/>
    <property type="match status" value="1"/>
</dbReference>
<protein>
    <submittedName>
        <fullName evidence="6">Uncharacterized protein</fullName>
    </submittedName>
</protein>
<keyword evidence="1" id="KW-0547">Nucleotide-binding</keyword>
<feature type="non-terminal residue" evidence="6">
    <location>
        <position position="132"/>
    </location>
</feature>
<dbReference type="GO" id="GO:0005634">
    <property type="term" value="C:nucleus"/>
    <property type="evidence" value="ECO:0007669"/>
    <property type="project" value="TreeGrafter"/>
</dbReference>
<reference evidence="6" key="1">
    <citation type="submission" date="2014-12" db="EMBL/GenBank/DDBJ databases">
        <title>Insight into the proteome of Arion vulgaris.</title>
        <authorList>
            <person name="Aradska J."/>
            <person name="Bulat T."/>
            <person name="Smidak R."/>
            <person name="Sarate P."/>
            <person name="Gangsoo J."/>
            <person name="Sialana F."/>
            <person name="Bilban M."/>
            <person name="Lubec G."/>
        </authorList>
    </citation>
    <scope>NUCLEOTIDE SEQUENCE</scope>
    <source>
        <tissue evidence="6">Skin</tissue>
    </source>
</reference>
<keyword evidence="4" id="KW-0067">ATP-binding</keyword>
<evidence type="ECO:0000313" key="6">
    <source>
        <dbReference type="EMBL" id="CEK65384.1"/>
    </source>
</evidence>
<dbReference type="SUPFAM" id="SSF52540">
    <property type="entry name" value="P-loop containing nucleoside triphosphate hydrolases"/>
    <property type="match status" value="1"/>
</dbReference>
<feature type="region of interest" description="Disordered" evidence="5">
    <location>
        <begin position="1"/>
        <end position="63"/>
    </location>
</feature>
<evidence type="ECO:0000256" key="2">
    <source>
        <dbReference type="ARBA" id="ARBA00022801"/>
    </source>
</evidence>
<evidence type="ECO:0000256" key="3">
    <source>
        <dbReference type="ARBA" id="ARBA00022806"/>
    </source>
</evidence>
<dbReference type="PANTHER" id="PTHR18934:SF237">
    <property type="entry name" value="ATP-DEPENDENT DNA_RNA HELICASE DHX36"/>
    <property type="match status" value="1"/>
</dbReference>
<keyword evidence="3" id="KW-0347">Helicase</keyword>
<gene>
    <name evidence="6" type="primary">ORF54848</name>
</gene>
<accession>A0A0B6Z9V3</accession>
<name>A0A0B6Z9V3_9EUPU</name>
<dbReference type="Gene3D" id="3.40.50.300">
    <property type="entry name" value="P-loop containing nucleotide triphosphate hydrolases"/>
    <property type="match status" value="1"/>
</dbReference>
<dbReference type="GO" id="GO:0003723">
    <property type="term" value="F:RNA binding"/>
    <property type="evidence" value="ECO:0007669"/>
    <property type="project" value="TreeGrafter"/>
</dbReference>
<evidence type="ECO:0000256" key="1">
    <source>
        <dbReference type="ARBA" id="ARBA00022741"/>
    </source>
</evidence>
<evidence type="ECO:0000256" key="4">
    <source>
        <dbReference type="ARBA" id="ARBA00022840"/>
    </source>
</evidence>
<dbReference type="GO" id="GO:0004386">
    <property type="term" value="F:helicase activity"/>
    <property type="evidence" value="ECO:0007669"/>
    <property type="project" value="UniProtKB-KW"/>
</dbReference>